<proteinExistence type="predicted"/>
<accession>A0A183NTF6</accession>
<name>A0A183NTF6_9TREM</name>
<protein>
    <submittedName>
        <fullName evidence="1">Uncharacterized protein</fullName>
    </submittedName>
</protein>
<dbReference type="AlphaFoldDB" id="A0A183NTF6"/>
<dbReference type="Proteomes" id="UP000269396">
    <property type="component" value="Unassembled WGS sequence"/>
</dbReference>
<evidence type="ECO:0000313" key="2">
    <source>
        <dbReference type="Proteomes" id="UP000269396"/>
    </source>
</evidence>
<sequence length="87" mass="9916">MELRTNVCEPTSNSESPIPTSTQFYCTQMKLRQPLQPSSTTYKYLSTIVYMRYSMSVDRMLSVTAFCGREQTSFELRRKLGKVDGGG</sequence>
<organism evidence="1 2">
    <name type="scientific">Schistosoma mattheei</name>
    <dbReference type="NCBI Taxonomy" id="31246"/>
    <lineage>
        <taxon>Eukaryota</taxon>
        <taxon>Metazoa</taxon>
        <taxon>Spiralia</taxon>
        <taxon>Lophotrochozoa</taxon>
        <taxon>Platyhelminthes</taxon>
        <taxon>Trematoda</taxon>
        <taxon>Digenea</taxon>
        <taxon>Strigeidida</taxon>
        <taxon>Schistosomatoidea</taxon>
        <taxon>Schistosomatidae</taxon>
        <taxon>Schistosoma</taxon>
    </lineage>
</organism>
<reference evidence="1 2" key="1">
    <citation type="submission" date="2018-11" db="EMBL/GenBank/DDBJ databases">
        <authorList>
            <consortium name="Pathogen Informatics"/>
        </authorList>
    </citation>
    <scope>NUCLEOTIDE SEQUENCE [LARGE SCALE GENOMIC DNA]</scope>
    <source>
        <strain>Denwood</strain>
        <strain evidence="2">Zambia</strain>
    </source>
</reference>
<keyword evidence="2" id="KW-1185">Reference proteome</keyword>
<evidence type="ECO:0000313" key="1">
    <source>
        <dbReference type="EMBL" id="VDP28432.1"/>
    </source>
</evidence>
<dbReference type="EMBL" id="UZAL01027012">
    <property type="protein sequence ID" value="VDP28432.1"/>
    <property type="molecule type" value="Genomic_DNA"/>
</dbReference>
<gene>
    <name evidence="1" type="ORF">SMTD_LOCUS5392</name>
</gene>